<reference evidence="1" key="1">
    <citation type="journal article" date="2015" name="Nature">
        <title>Complex archaea that bridge the gap between prokaryotes and eukaryotes.</title>
        <authorList>
            <person name="Spang A."/>
            <person name="Saw J.H."/>
            <person name="Jorgensen S.L."/>
            <person name="Zaremba-Niedzwiedzka K."/>
            <person name="Martijn J."/>
            <person name="Lind A.E."/>
            <person name="van Eijk R."/>
            <person name="Schleper C."/>
            <person name="Guy L."/>
            <person name="Ettema T.J."/>
        </authorList>
    </citation>
    <scope>NUCLEOTIDE SEQUENCE</scope>
</reference>
<gene>
    <name evidence="1" type="ORF">LCGC14_2633660</name>
</gene>
<protein>
    <submittedName>
        <fullName evidence="1">Uncharacterized protein</fullName>
    </submittedName>
</protein>
<feature type="non-terminal residue" evidence="1">
    <location>
        <position position="24"/>
    </location>
</feature>
<name>A0A0F8ZZP2_9ZZZZ</name>
<sequence>MEKSCTKCGEPLALDSSRVVMELY</sequence>
<organism evidence="1">
    <name type="scientific">marine sediment metagenome</name>
    <dbReference type="NCBI Taxonomy" id="412755"/>
    <lineage>
        <taxon>unclassified sequences</taxon>
        <taxon>metagenomes</taxon>
        <taxon>ecological metagenomes</taxon>
    </lineage>
</organism>
<comment type="caution">
    <text evidence="1">The sequence shown here is derived from an EMBL/GenBank/DDBJ whole genome shotgun (WGS) entry which is preliminary data.</text>
</comment>
<dbReference type="AlphaFoldDB" id="A0A0F8ZZP2"/>
<dbReference type="EMBL" id="LAZR01045244">
    <property type="protein sequence ID" value="KKK99343.1"/>
    <property type="molecule type" value="Genomic_DNA"/>
</dbReference>
<accession>A0A0F8ZZP2</accession>
<proteinExistence type="predicted"/>
<evidence type="ECO:0000313" key="1">
    <source>
        <dbReference type="EMBL" id="KKK99343.1"/>
    </source>
</evidence>